<dbReference type="PANTHER" id="PTHR30524">
    <property type="entry name" value="MANNITOL-1-PHOSPHATE 5-DEHYDROGENASE"/>
    <property type="match status" value="1"/>
</dbReference>
<evidence type="ECO:0000313" key="7">
    <source>
        <dbReference type="Proteomes" id="UP000027936"/>
    </source>
</evidence>
<dbReference type="Gene3D" id="1.10.1040.10">
    <property type="entry name" value="N-(1-d-carboxylethyl)-l-norvaline Dehydrogenase, domain 2"/>
    <property type="match status" value="1"/>
</dbReference>
<protein>
    <submittedName>
        <fullName evidence="6">Mannitol-1-phosphate/altronate dehydrogenase</fullName>
        <ecNumber evidence="6">1.1.1.58</ecNumber>
    </submittedName>
</protein>
<proteinExistence type="predicted"/>
<dbReference type="GO" id="GO:0005829">
    <property type="term" value="C:cytosol"/>
    <property type="evidence" value="ECO:0007669"/>
    <property type="project" value="TreeGrafter"/>
</dbReference>
<accession>A0A072NQF6</accession>
<dbReference type="PATRIC" id="fig|1348973.3.peg.1224"/>
<dbReference type="EC" id="1.1.1.58" evidence="6"/>
<comment type="catalytic activity">
    <reaction evidence="3">
        <text>D-mannitol 1-phosphate + NAD(+) = beta-D-fructose 6-phosphate + NADH + H(+)</text>
        <dbReference type="Rhea" id="RHEA:19661"/>
        <dbReference type="ChEBI" id="CHEBI:15378"/>
        <dbReference type="ChEBI" id="CHEBI:57540"/>
        <dbReference type="ChEBI" id="CHEBI:57634"/>
        <dbReference type="ChEBI" id="CHEBI:57945"/>
        <dbReference type="ChEBI" id="CHEBI:61381"/>
        <dbReference type="EC" id="1.1.1.17"/>
    </reaction>
</comment>
<dbReference type="GO" id="GO:0009026">
    <property type="term" value="F:tagaturonate reductase activity"/>
    <property type="evidence" value="ECO:0007669"/>
    <property type="project" value="UniProtKB-EC"/>
</dbReference>
<evidence type="ECO:0000256" key="2">
    <source>
        <dbReference type="ARBA" id="ARBA00023027"/>
    </source>
</evidence>
<dbReference type="RefSeq" id="WP_035194120.1">
    <property type="nucleotide sequence ID" value="NZ_JJRY01000003.1"/>
</dbReference>
<evidence type="ECO:0000259" key="5">
    <source>
        <dbReference type="Pfam" id="PF08125"/>
    </source>
</evidence>
<dbReference type="Pfam" id="PF08125">
    <property type="entry name" value="Mannitol_dh_C"/>
    <property type="match status" value="1"/>
</dbReference>
<comment type="caution">
    <text evidence="6">The sequence shown here is derived from an EMBL/GenBank/DDBJ whole genome shotgun (WGS) entry which is preliminary data.</text>
</comment>
<sequence>MSNTSSLLNKKTLLETGFANGLPSSSYPERVLQIGEGNFLRGFIDWMFFEMNKVGEFQGRVVALQPTPRGKVVPKLNRQDCLYTLIQRGIYQGTTVEKIDVIDSISRGINPYSDWEEALKVAESPDIEFVFSNTTEAGLQYVDESFDEAVSPLSFPGKLVSLLFHRYTIFNGEKGRGWMIIPCELVENNGVVLKELCKKLTLNWGLPESFWTWVENECSFCNTLVDRIVTGFPHGEEQQLADRLGYQDELMTVAEPYHLFVIDGPTELQEKLPFKKAGLNVYFDDITSYRELKVKLLNAPHTLLASCGILYGVETVREGIKDDLLGNFIIHAMMEEISSTLQPKEKESSSQYIHDIIDRFLNPFLHHRLLDISLNGYSKYRTRVMPSLLAFKEVEGAYPKRLAFSLAALTSFYKVVEEDKEANKFFGHGPNGLYEIRDSHDVISKFREFWEKYDGTTECTTKLVKELVVNDLLGEKTLSEAEGLSIFIAKHIMMLQELGMEKTLEFIEQ</sequence>
<dbReference type="SUPFAM" id="SSF51735">
    <property type="entry name" value="NAD(P)-binding Rossmann-fold domains"/>
    <property type="match status" value="1"/>
</dbReference>
<dbReference type="NCBIfam" id="NF002969">
    <property type="entry name" value="PRK03643.1"/>
    <property type="match status" value="1"/>
</dbReference>
<dbReference type="SUPFAM" id="SSF48179">
    <property type="entry name" value="6-phosphogluconate dehydrogenase C-terminal domain-like"/>
    <property type="match status" value="1"/>
</dbReference>
<dbReference type="InterPro" id="IPR013118">
    <property type="entry name" value="Mannitol_DH_C"/>
</dbReference>
<keyword evidence="2" id="KW-0520">NAD</keyword>
<dbReference type="OrthoDB" id="9768714at2"/>
<dbReference type="InterPro" id="IPR008927">
    <property type="entry name" value="6-PGluconate_DH-like_C_sf"/>
</dbReference>
<dbReference type="GO" id="GO:0019592">
    <property type="term" value="P:mannitol catabolic process"/>
    <property type="evidence" value="ECO:0007669"/>
    <property type="project" value="TreeGrafter"/>
</dbReference>
<dbReference type="Proteomes" id="UP000027936">
    <property type="component" value="Unassembled WGS sequence"/>
</dbReference>
<dbReference type="InterPro" id="IPR036291">
    <property type="entry name" value="NAD(P)-bd_dom_sf"/>
</dbReference>
<keyword evidence="1 6" id="KW-0560">Oxidoreductase</keyword>
<evidence type="ECO:0000256" key="3">
    <source>
        <dbReference type="ARBA" id="ARBA00048615"/>
    </source>
</evidence>
<gene>
    <name evidence="6" type="ORF">M670_01251</name>
</gene>
<dbReference type="PANTHER" id="PTHR30524:SF0">
    <property type="entry name" value="ALTRONATE OXIDOREDUCTASE-RELATED"/>
    <property type="match status" value="1"/>
</dbReference>
<dbReference type="Pfam" id="PF01232">
    <property type="entry name" value="Mannitol_dh"/>
    <property type="match status" value="1"/>
</dbReference>
<feature type="domain" description="Mannitol dehydrogenase C-terminal" evidence="5">
    <location>
        <begin position="285"/>
        <end position="419"/>
    </location>
</feature>
<reference evidence="6 7" key="1">
    <citation type="submission" date="2014-04" db="EMBL/GenBank/DDBJ databases">
        <title>Draft genome sequence of Bacillus azotoformans MEV2011, a (co-) denitrifying strain unable to grow in the presence of oxygen.</title>
        <authorList>
            <person name="Nielsen M."/>
            <person name="Schreiber L."/>
            <person name="Finster K."/>
            <person name="Schramm A."/>
        </authorList>
    </citation>
    <scope>NUCLEOTIDE SEQUENCE [LARGE SCALE GENOMIC DNA]</scope>
    <source>
        <strain evidence="6 7">MEV2011</strain>
    </source>
</reference>
<evidence type="ECO:0000259" key="4">
    <source>
        <dbReference type="Pfam" id="PF01232"/>
    </source>
</evidence>
<feature type="domain" description="Mannitol dehydrogenase N-terminal" evidence="4">
    <location>
        <begin position="30"/>
        <end position="272"/>
    </location>
</feature>
<dbReference type="GO" id="GO:0008926">
    <property type="term" value="F:mannitol-1-phosphate 5-dehydrogenase activity"/>
    <property type="evidence" value="ECO:0007669"/>
    <property type="project" value="UniProtKB-EC"/>
</dbReference>
<dbReference type="InterPro" id="IPR013328">
    <property type="entry name" value="6PGD_dom2"/>
</dbReference>
<dbReference type="EMBL" id="JJRY01000003">
    <property type="protein sequence ID" value="KEF39482.1"/>
    <property type="molecule type" value="Genomic_DNA"/>
</dbReference>
<evidence type="ECO:0000256" key="1">
    <source>
        <dbReference type="ARBA" id="ARBA00023002"/>
    </source>
</evidence>
<dbReference type="InterPro" id="IPR013131">
    <property type="entry name" value="Mannitol_DH_N"/>
</dbReference>
<dbReference type="AlphaFoldDB" id="A0A072NQF6"/>
<name>A0A072NQF6_SCHAZ</name>
<dbReference type="Gene3D" id="3.40.50.720">
    <property type="entry name" value="NAD(P)-binding Rossmann-like Domain"/>
    <property type="match status" value="1"/>
</dbReference>
<organism evidence="6 7">
    <name type="scientific">Schinkia azotoformans MEV2011</name>
    <dbReference type="NCBI Taxonomy" id="1348973"/>
    <lineage>
        <taxon>Bacteria</taxon>
        <taxon>Bacillati</taxon>
        <taxon>Bacillota</taxon>
        <taxon>Bacilli</taxon>
        <taxon>Bacillales</taxon>
        <taxon>Bacillaceae</taxon>
        <taxon>Calidifontibacillus/Schinkia group</taxon>
        <taxon>Schinkia</taxon>
    </lineage>
</organism>
<evidence type="ECO:0000313" key="6">
    <source>
        <dbReference type="EMBL" id="KEF39482.1"/>
    </source>
</evidence>